<dbReference type="OrthoDB" id="1522859at2"/>
<dbReference type="SUPFAM" id="SSF74653">
    <property type="entry name" value="TolA/TonB C-terminal domain"/>
    <property type="match status" value="1"/>
</dbReference>
<dbReference type="InterPro" id="IPR051045">
    <property type="entry name" value="TonB-dependent_transducer"/>
</dbReference>
<name>A0A6L3ZE21_9FLAO</name>
<organism evidence="11 12">
    <name type="scientific">Phaeocystidibacter marisrubri</name>
    <dbReference type="NCBI Taxonomy" id="1577780"/>
    <lineage>
        <taxon>Bacteria</taxon>
        <taxon>Pseudomonadati</taxon>
        <taxon>Bacteroidota</taxon>
        <taxon>Flavobacteriia</taxon>
        <taxon>Flavobacteriales</taxon>
        <taxon>Phaeocystidibacteraceae</taxon>
        <taxon>Phaeocystidibacter</taxon>
    </lineage>
</organism>
<keyword evidence="6" id="KW-0812">Transmembrane</keyword>
<comment type="subcellular location">
    <subcellularLocation>
        <location evidence="1">Cell inner membrane</location>
        <topology evidence="1">Single-pass membrane protein</topology>
        <orientation evidence="1">Periplasmic side</orientation>
    </subcellularLocation>
</comment>
<reference evidence="11 12" key="1">
    <citation type="submission" date="2019-10" db="EMBL/GenBank/DDBJ databases">
        <title>Genome sequence of Phaeocystidibacter marisrubri JCM30614 (type strain).</title>
        <authorList>
            <person name="Bowman J.P."/>
        </authorList>
    </citation>
    <scope>NUCLEOTIDE SEQUENCE [LARGE SCALE GENOMIC DNA]</scope>
    <source>
        <strain evidence="11 12">JCM 30614</strain>
    </source>
</reference>
<evidence type="ECO:0000313" key="11">
    <source>
        <dbReference type="EMBL" id="KAB2815838.1"/>
    </source>
</evidence>
<proteinExistence type="inferred from homology"/>
<feature type="domain" description="TonB C-terminal" evidence="10">
    <location>
        <begin position="58"/>
        <end position="149"/>
    </location>
</feature>
<evidence type="ECO:0000256" key="1">
    <source>
        <dbReference type="ARBA" id="ARBA00004383"/>
    </source>
</evidence>
<dbReference type="AlphaFoldDB" id="A0A6L3ZE21"/>
<evidence type="ECO:0000256" key="4">
    <source>
        <dbReference type="ARBA" id="ARBA00022475"/>
    </source>
</evidence>
<keyword evidence="8" id="KW-1133">Transmembrane helix</keyword>
<keyword evidence="3" id="KW-0813">Transport</keyword>
<gene>
    <name evidence="11" type="ORF">F8C82_09065</name>
</gene>
<dbReference type="Proteomes" id="UP000484164">
    <property type="component" value="Unassembled WGS sequence"/>
</dbReference>
<evidence type="ECO:0000313" key="12">
    <source>
        <dbReference type="Proteomes" id="UP000484164"/>
    </source>
</evidence>
<dbReference type="Pfam" id="PF03544">
    <property type="entry name" value="TonB_C"/>
    <property type="match status" value="1"/>
</dbReference>
<sequence>MKAHFYTLGLLLVSFFSAGQTLPELEEDSSEILNYREVEQYPIHPDCVDATTESERFQCLNTVISNHLKSEFTTTPEIRRQGGGKAFGSFVIETDGSITEVKIEKSAGYEAFDNEVIRVLQLLPKMTPAMVDGKPVRMSFIAPFSIQIM</sequence>
<comment type="similarity">
    <text evidence="2">Belongs to the TonB family.</text>
</comment>
<dbReference type="EMBL" id="WBVQ01000002">
    <property type="protein sequence ID" value="KAB2815838.1"/>
    <property type="molecule type" value="Genomic_DNA"/>
</dbReference>
<evidence type="ECO:0000256" key="8">
    <source>
        <dbReference type="ARBA" id="ARBA00022989"/>
    </source>
</evidence>
<keyword evidence="7" id="KW-0653">Protein transport</keyword>
<evidence type="ECO:0000256" key="5">
    <source>
        <dbReference type="ARBA" id="ARBA00022519"/>
    </source>
</evidence>
<dbReference type="GO" id="GO:0055085">
    <property type="term" value="P:transmembrane transport"/>
    <property type="evidence" value="ECO:0007669"/>
    <property type="project" value="InterPro"/>
</dbReference>
<dbReference type="PANTHER" id="PTHR33446:SF2">
    <property type="entry name" value="PROTEIN TONB"/>
    <property type="match status" value="1"/>
</dbReference>
<comment type="caution">
    <text evidence="11">The sequence shown here is derived from an EMBL/GenBank/DDBJ whole genome shotgun (WGS) entry which is preliminary data.</text>
</comment>
<keyword evidence="9" id="KW-0472">Membrane</keyword>
<keyword evidence="12" id="KW-1185">Reference proteome</keyword>
<evidence type="ECO:0000256" key="6">
    <source>
        <dbReference type="ARBA" id="ARBA00022692"/>
    </source>
</evidence>
<dbReference type="GO" id="GO:0015031">
    <property type="term" value="P:protein transport"/>
    <property type="evidence" value="ECO:0007669"/>
    <property type="project" value="UniProtKB-KW"/>
</dbReference>
<dbReference type="PANTHER" id="PTHR33446">
    <property type="entry name" value="PROTEIN TONB-RELATED"/>
    <property type="match status" value="1"/>
</dbReference>
<dbReference type="PROSITE" id="PS52015">
    <property type="entry name" value="TONB_CTD"/>
    <property type="match status" value="1"/>
</dbReference>
<accession>A0A6L3ZE21</accession>
<evidence type="ECO:0000259" key="10">
    <source>
        <dbReference type="PROSITE" id="PS52015"/>
    </source>
</evidence>
<dbReference type="GO" id="GO:0031992">
    <property type="term" value="F:energy transducer activity"/>
    <property type="evidence" value="ECO:0007669"/>
    <property type="project" value="TreeGrafter"/>
</dbReference>
<evidence type="ECO:0000256" key="9">
    <source>
        <dbReference type="ARBA" id="ARBA00023136"/>
    </source>
</evidence>
<dbReference type="Gene3D" id="3.30.1150.10">
    <property type="match status" value="1"/>
</dbReference>
<dbReference type="NCBIfam" id="TIGR01352">
    <property type="entry name" value="tonB_Cterm"/>
    <property type="match status" value="1"/>
</dbReference>
<keyword evidence="4" id="KW-1003">Cell membrane</keyword>
<keyword evidence="5" id="KW-0997">Cell inner membrane</keyword>
<protein>
    <submittedName>
        <fullName evidence="11">Energy transducer TonB</fullName>
    </submittedName>
</protein>
<evidence type="ECO:0000256" key="7">
    <source>
        <dbReference type="ARBA" id="ARBA00022927"/>
    </source>
</evidence>
<dbReference type="GO" id="GO:0098797">
    <property type="term" value="C:plasma membrane protein complex"/>
    <property type="evidence" value="ECO:0007669"/>
    <property type="project" value="TreeGrafter"/>
</dbReference>
<dbReference type="InterPro" id="IPR006260">
    <property type="entry name" value="TonB/TolA_C"/>
</dbReference>
<evidence type="ECO:0000256" key="3">
    <source>
        <dbReference type="ARBA" id="ARBA00022448"/>
    </source>
</evidence>
<dbReference type="InterPro" id="IPR037682">
    <property type="entry name" value="TonB_C"/>
</dbReference>
<dbReference type="RefSeq" id="WP_151693267.1">
    <property type="nucleotide sequence ID" value="NZ_BMGX01000001.1"/>
</dbReference>
<evidence type="ECO:0000256" key="2">
    <source>
        <dbReference type="ARBA" id="ARBA00006555"/>
    </source>
</evidence>